<protein>
    <submittedName>
        <fullName evidence="1">Uncharacterized protein</fullName>
    </submittedName>
</protein>
<accession>A0A6A9JVG2</accession>
<reference evidence="1" key="1">
    <citation type="submission" date="2019-11" db="EMBL/GenBank/DDBJ databases">
        <title>Genomes of ocular Pseudomonas aeruginosa isolates.</title>
        <authorList>
            <person name="Khan M."/>
            <person name="Rice S.A."/>
            <person name="Willcox M.D.P."/>
            <person name="Stapleton F."/>
        </authorList>
    </citation>
    <scope>NUCLEOTIDE SEQUENCE</scope>
    <source>
        <strain evidence="1">PA206</strain>
    </source>
</reference>
<dbReference type="RefSeq" id="WP_155680898.1">
    <property type="nucleotide sequence ID" value="NZ_WOAJ01000001.1"/>
</dbReference>
<comment type="caution">
    <text evidence="1">The sequence shown here is derived from an EMBL/GenBank/DDBJ whole genome shotgun (WGS) entry which is preliminary data.</text>
</comment>
<name>A0A6A9JVG2_PSEAI</name>
<evidence type="ECO:0000313" key="1">
    <source>
        <dbReference type="EMBL" id="MUI56822.1"/>
    </source>
</evidence>
<sequence length="58" mass="6107">MSHAGIRRTPGGSEIRLGGYLLGQFPAPGSRRPYLFLSVPREASAGQSIIDAGPAQLQ</sequence>
<dbReference type="AlphaFoldDB" id="A0A6A9JVG2"/>
<dbReference type="EMBL" id="WOAJ01000001">
    <property type="protein sequence ID" value="MUI56822.1"/>
    <property type="molecule type" value="Genomic_DNA"/>
</dbReference>
<gene>
    <name evidence="1" type="ORF">GNQ20_03305</name>
</gene>
<proteinExistence type="predicted"/>
<organism evidence="1">
    <name type="scientific">Pseudomonas aeruginosa</name>
    <dbReference type="NCBI Taxonomy" id="287"/>
    <lineage>
        <taxon>Bacteria</taxon>
        <taxon>Pseudomonadati</taxon>
        <taxon>Pseudomonadota</taxon>
        <taxon>Gammaproteobacteria</taxon>
        <taxon>Pseudomonadales</taxon>
        <taxon>Pseudomonadaceae</taxon>
        <taxon>Pseudomonas</taxon>
    </lineage>
</organism>